<feature type="compositionally biased region" description="Pro residues" evidence="1">
    <location>
        <begin position="314"/>
        <end position="324"/>
    </location>
</feature>
<dbReference type="Proteomes" id="UP000593880">
    <property type="component" value="Chromosome"/>
</dbReference>
<feature type="compositionally biased region" description="Low complexity" evidence="1">
    <location>
        <begin position="141"/>
        <end position="186"/>
    </location>
</feature>
<feature type="compositionally biased region" description="Pro residues" evidence="1">
    <location>
        <begin position="71"/>
        <end position="80"/>
    </location>
</feature>
<feature type="region of interest" description="Disordered" evidence="1">
    <location>
        <begin position="308"/>
        <end position="369"/>
    </location>
</feature>
<feature type="region of interest" description="Disordered" evidence="1">
    <location>
        <begin position="66"/>
        <end position="196"/>
    </location>
</feature>
<dbReference type="EMBL" id="CP030057">
    <property type="protein sequence ID" value="QOZ60392.1"/>
    <property type="molecule type" value="Genomic_DNA"/>
</dbReference>
<sequence length="369" mass="38829">MPPFPRRIRRVNRGPASGGIPCRMSNKPDSLLKPREMFKTFTLTGLAALLAATALTVATPAQAQIGTIFSDPPPLRPPGTIPRGGQPMPQPTPDDDEEVPELPPQGRVLPSRPMPPPGRQGNVMPGPVESQPLAPPPGSTVAPQNQPPAVAVAPPGGPAQPGAVPGQRQPQQKGAPQPGAVPQAPASLQPGDEVVTEPPAQKIVNKKATFSGLDKITGRIINFDEDIGETVQFGALRVKTDACYTRPATEAANTDAFVEVDEITLQGEVKRIFSGWMFAASPGLHGVEHPIYDIWLTDCKEPQQTIATAAPDPASKPAPPPPPAAQKRAAPKQVQQRPPQPLPPPPQPQAAPPPPEQRPGLFGIPGFGR</sequence>
<accession>A0ABX6UH31</accession>
<dbReference type="PRINTS" id="PR01217">
    <property type="entry name" value="PRICHEXTENSN"/>
</dbReference>
<organism evidence="2 3">
    <name type="scientific">Bradyrhizobium guangdongense</name>
    <dbReference type="NCBI Taxonomy" id="1325090"/>
    <lineage>
        <taxon>Bacteria</taxon>
        <taxon>Pseudomonadati</taxon>
        <taxon>Pseudomonadota</taxon>
        <taxon>Alphaproteobacteria</taxon>
        <taxon>Hyphomicrobiales</taxon>
        <taxon>Nitrobacteraceae</taxon>
        <taxon>Bradyrhizobium</taxon>
    </lineage>
</organism>
<dbReference type="InterPro" id="IPR019225">
    <property type="entry name" value="DUF2155"/>
</dbReference>
<feature type="compositionally biased region" description="Pro residues" evidence="1">
    <location>
        <begin position="338"/>
        <end position="357"/>
    </location>
</feature>
<gene>
    <name evidence="2" type="ORF">XH86_17950</name>
</gene>
<evidence type="ECO:0000313" key="2">
    <source>
        <dbReference type="EMBL" id="QOZ60392.1"/>
    </source>
</evidence>
<evidence type="ECO:0000313" key="3">
    <source>
        <dbReference type="Proteomes" id="UP000593880"/>
    </source>
</evidence>
<reference evidence="2 3" key="1">
    <citation type="submission" date="2018-06" db="EMBL/GenBank/DDBJ databases">
        <title>Comparative genomics of rhizobia nodulating Arachis hypogaea in China.</title>
        <authorList>
            <person name="Li Y."/>
        </authorList>
    </citation>
    <scope>NUCLEOTIDE SEQUENCE [LARGE SCALE GENOMIC DNA]</scope>
    <source>
        <strain evidence="2 3">CCBAU 51658</strain>
    </source>
</reference>
<keyword evidence="3" id="KW-1185">Reference proteome</keyword>
<name>A0ABX6UH31_9BRAD</name>
<dbReference type="Pfam" id="PF09923">
    <property type="entry name" value="DUF2155"/>
    <property type="match status" value="1"/>
</dbReference>
<evidence type="ECO:0000256" key="1">
    <source>
        <dbReference type="SAM" id="MobiDB-lite"/>
    </source>
</evidence>
<feature type="compositionally biased region" description="Low complexity" evidence="1">
    <location>
        <begin position="325"/>
        <end position="337"/>
    </location>
</feature>
<protein>
    <submittedName>
        <fullName evidence="2">DUF2155 domain-containing protein</fullName>
    </submittedName>
</protein>
<proteinExistence type="predicted"/>